<dbReference type="InterPro" id="IPR034746">
    <property type="entry name" value="POTRA"/>
</dbReference>
<feature type="domain" description="POTRA" evidence="10">
    <location>
        <begin position="89"/>
        <end position="169"/>
    </location>
</feature>
<keyword evidence="12" id="KW-1185">Reference proteome</keyword>
<proteinExistence type="inferred from homology"/>
<comment type="subcellular location">
    <subcellularLocation>
        <location evidence="8">Cell outer membrane</location>
    </subcellularLocation>
    <subcellularLocation>
        <location evidence="1">Membrane</location>
    </subcellularLocation>
</comment>
<keyword evidence="7 8" id="KW-0998">Cell outer membrane</keyword>
<comment type="function">
    <text evidence="8">Part of the outer membrane protein assembly complex, which is involved in assembly and insertion of beta-barrel proteins into the outer membrane.</text>
</comment>
<dbReference type="Gene3D" id="3.10.20.310">
    <property type="entry name" value="membrane protein fhac"/>
    <property type="match status" value="5"/>
</dbReference>
<comment type="subunit">
    <text evidence="8">Part of the Bam complex.</text>
</comment>
<dbReference type="GO" id="GO:1990063">
    <property type="term" value="C:Bam protein complex"/>
    <property type="evidence" value="ECO:0007669"/>
    <property type="project" value="TreeGrafter"/>
</dbReference>
<evidence type="ECO:0000313" key="12">
    <source>
        <dbReference type="Proteomes" id="UP000190867"/>
    </source>
</evidence>
<evidence type="ECO:0000256" key="9">
    <source>
        <dbReference type="NCBIfam" id="TIGR03303"/>
    </source>
</evidence>
<reference evidence="11 12" key="1">
    <citation type="submission" date="2017-02" db="EMBL/GenBank/DDBJ databases">
        <title>Draft genome sequence of Haemophilus paracuniculus CCUG 43573 type strain.</title>
        <authorList>
            <person name="Engstrom-Jakobsson H."/>
            <person name="Salva-Serra F."/>
            <person name="Thorell K."/>
            <person name="Gonzales-Siles L."/>
            <person name="Karlsson R."/>
            <person name="Boulund F."/>
            <person name="Engstrand L."/>
            <person name="Kristiansson E."/>
            <person name="Moore E."/>
        </authorList>
    </citation>
    <scope>NUCLEOTIDE SEQUENCE [LARGE SCALE GENOMIC DNA]</scope>
    <source>
        <strain evidence="11 12">CCUG 43573</strain>
    </source>
</reference>
<dbReference type="FunFam" id="3.10.20.310:FF:000001">
    <property type="entry name" value="Outer membrane protein assembly factor BamA"/>
    <property type="match status" value="1"/>
</dbReference>
<comment type="caution">
    <text evidence="11">The sequence shown here is derived from an EMBL/GenBank/DDBJ whole genome shotgun (WGS) entry which is preliminary data.</text>
</comment>
<evidence type="ECO:0000256" key="8">
    <source>
        <dbReference type="HAMAP-Rule" id="MF_01430"/>
    </source>
</evidence>
<evidence type="ECO:0000256" key="4">
    <source>
        <dbReference type="ARBA" id="ARBA00022729"/>
    </source>
</evidence>
<dbReference type="PANTHER" id="PTHR12815">
    <property type="entry name" value="SORTING AND ASSEMBLY MACHINERY SAMM50 PROTEIN FAMILY MEMBER"/>
    <property type="match status" value="1"/>
</dbReference>
<comment type="similarity">
    <text evidence="8">Belongs to the BamA family.</text>
</comment>
<keyword evidence="3 8" id="KW-0812">Transmembrane</keyword>
<evidence type="ECO:0000259" key="10">
    <source>
        <dbReference type="PROSITE" id="PS51779"/>
    </source>
</evidence>
<feature type="domain" description="POTRA" evidence="10">
    <location>
        <begin position="172"/>
        <end position="260"/>
    </location>
</feature>
<feature type="domain" description="POTRA" evidence="10">
    <location>
        <begin position="263"/>
        <end position="342"/>
    </location>
</feature>
<dbReference type="Gene3D" id="2.40.160.50">
    <property type="entry name" value="membrane protein fhac: a member of the omp85/tpsb transporter family"/>
    <property type="match status" value="1"/>
</dbReference>
<evidence type="ECO:0000256" key="6">
    <source>
        <dbReference type="ARBA" id="ARBA00023136"/>
    </source>
</evidence>
<dbReference type="STRING" id="734.B0187_02080"/>
<dbReference type="Proteomes" id="UP000190867">
    <property type="component" value="Unassembled WGS sequence"/>
</dbReference>
<evidence type="ECO:0000256" key="7">
    <source>
        <dbReference type="ARBA" id="ARBA00023237"/>
    </source>
</evidence>
<accession>A0A1T0AUC4</accession>
<dbReference type="NCBIfam" id="TIGR03303">
    <property type="entry name" value="OM_YaeT"/>
    <property type="match status" value="1"/>
</dbReference>
<dbReference type="Pfam" id="PF01103">
    <property type="entry name" value="Omp85"/>
    <property type="match status" value="1"/>
</dbReference>
<dbReference type="InterPro" id="IPR039910">
    <property type="entry name" value="D15-like"/>
</dbReference>
<gene>
    <name evidence="8" type="primary">bamA</name>
    <name evidence="11" type="ORF">B0187_02080</name>
</gene>
<dbReference type="GO" id="GO:0051205">
    <property type="term" value="P:protein insertion into membrane"/>
    <property type="evidence" value="ECO:0007669"/>
    <property type="project" value="UniProtKB-UniRule"/>
</dbReference>
<feature type="domain" description="POTRA" evidence="10">
    <location>
        <begin position="345"/>
        <end position="419"/>
    </location>
</feature>
<dbReference type="InterPro" id="IPR023707">
    <property type="entry name" value="OM_assembly_BamA"/>
</dbReference>
<dbReference type="InterPro" id="IPR000184">
    <property type="entry name" value="Bac_surfAg_D15"/>
</dbReference>
<evidence type="ECO:0000256" key="2">
    <source>
        <dbReference type="ARBA" id="ARBA00022452"/>
    </source>
</evidence>
<evidence type="ECO:0000256" key="1">
    <source>
        <dbReference type="ARBA" id="ARBA00004370"/>
    </source>
</evidence>
<sequence length="810" mass="90502" precursor="true">MKKLLLSSLLLANGVAMAAPFVVKDIRVDGVQPATGAGIISSLPIKVGQKATDSDVARVVQQLYFQNRFNDVRATREGNTLVIKVVEFPVINSVKIEGNKAIPNDALEQNLQANLISKGEIYNAERLDAFQKGLEDHYRSMGRYNAKVNKEVTKAENGQINVQLNVEEGDVAYVKTINFEGNNAFSSKELTKQLDIQPDVSWWNIFQSSKFEQQPYNKDLDNIRDFYMNRGYAKFALEDTKVDFSEDKKDVALTYKINEGEQYNISEVRIVGNTAKFDKELNALLKDIKPGQLFRKDELLKVEEGIKQVLGDNGYGAAKVDLMPTFDEANKTVRLNFVVDAGQRIYVRKIRFEGNSVTADSTLRREMRQQEGAWLSTGAASLGKARLERTGFYESVDMSMPNVPNVNDQVDLVYKIRERNTGSINFGIGYGTESGFSYQAGIKQDNFLGMGSTISLSGTRNDYGTSVNLGYTEPYFTKDGVSLGGNVFYEDYDNSNSDSLSRYQRRTYGANGTLGFPVDENNSYYLGLGVVRDSLKGVQREFTREKYVNSMKFKNAIIDGQEYYGKMKSTDFEFSFGWNYDTLNRGYFPTEGTAASLGGKITVPGSDNKYYRLSADFRKYIPLNREHKWVILTKAGLSYTNGFGGKEVPFYQLFTAGGIGSLRGFSYGAIGPKAVYYNKDSKTFSNASYDVIGGNAMATASLELITPTPFVSEKYQNNVRTSLFVDAASVWNTKWKQSTVVGYNGNNQPVTMANLGLENFKDYKKVRASAGVAFQWQSPIGPLAFSYAKPLRKYKGDDIEQFQFSIGSSF</sequence>
<keyword evidence="4 8" id="KW-0732">Signal</keyword>
<dbReference type="OrthoDB" id="9803054at2"/>
<dbReference type="EMBL" id="MUYA01000003">
    <property type="protein sequence ID" value="OOS00299.1"/>
    <property type="molecule type" value="Genomic_DNA"/>
</dbReference>
<protein>
    <recommendedName>
        <fullName evidence="8 9">Outer membrane protein assembly factor BamA</fullName>
    </recommendedName>
</protein>
<evidence type="ECO:0000256" key="5">
    <source>
        <dbReference type="ARBA" id="ARBA00022737"/>
    </source>
</evidence>
<keyword evidence="5 8" id="KW-0677">Repeat</keyword>
<keyword evidence="2 8" id="KW-1134">Transmembrane beta strand</keyword>
<dbReference type="PIRSF" id="PIRSF006076">
    <property type="entry name" value="OM_assembly_OMP85"/>
    <property type="match status" value="1"/>
</dbReference>
<dbReference type="PROSITE" id="PS51779">
    <property type="entry name" value="POTRA"/>
    <property type="match status" value="5"/>
</dbReference>
<dbReference type="HAMAP" id="MF_01430">
    <property type="entry name" value="OM_assembly_BamA"/>
    <property type="match status" value="1"/>
</dbReference>
<dbReference type="RefSeq" id="WP_078236214.1">
    <property type="nucleotide sequence ID" value="NZ_MUYA01000003.1"/>
</dbReference>
<dbReference type="AlphaFoldDB" id="A0A1T0AUC4"/>
<dbReference type="InterPro" id="IPR010827">
    <property type="entry name" value="BamA/TamA_POTRA"/>
</dbReference>
<keyword evidence="6 8" id="KW-0472">Membrane</keyword>
<organism evidence="11 12">
    <name type="scientific">Haemophilus paracuniculus</name>
    <dbReference type="NCBI Taxonomy" id="734"/>
    <lineage>
        <taxon>Bacteria</taxon>
        <taxon>Pseudomonadati</taxon>
        <taxon>Pseudomonadota</taxon>
        <taxon>Gammaproteobacteria</taxon>
        <taxon>Pasteurellales</taxon>
        <taxon>Pasteurellaceae</taxon>
        <taxon>Haemophilus</taxon>
    </lineage>
</organism>
<feature type="domain" description="POTRA" evidence="10">
    <location>
        <begin position="21"/>
        <end position="88"/>
    </location>
</feature>
<feature type="chain" id="PRO_5010592860" description="Outer membrane protein assembly factor BamA" evidence="8">
    <location>
        <begin position="19"/>
        <end position="810"/>
    </location>
</feature>
<feature type="signal peptide" evidence="8">
    <location>
        <begin position="1"/>
        <end position="18"/>
    </location>
</feature>
<evidence type="ECO:0000313" key="11">
    <source>
        <dbReference type="EMBL" id="OOS00299.1"/>
    </source>
</evidence>
<evidence type="ECO:0000256" key="3">
    <source>
        <dbReference type="ARBA" id="ARBA00022692"/>
    </source>
</evidence>
<dbReference type="GO" id="GO:0043165">
    <property type="term" value="P:Gram-negative-bacterium-type cell outer membrane assembly"/>
    <property type="evidence" value="ECO:0007669"/>
    <property type="project" value="UniProtKB-UniRule"/>
</dbReference>
<dbReference type="PANTHER" id="PTHR12815:SF23">
    <property type="entry name" value="OUTER MEMBRANE PROTEIN ASSEMBLY FACTOR BAMA"/>
    <property type="match status" value="1"/>
</dbReference>
<dbReference type="FunFam" id="2.40.160.50:FF:000001">
    <property type="entry name" value="Outer membrane protein assembly factor BamA"/>
    <property type="match status" value="1"/>
</dbReference>
<name>A0A1T0AUC4_9PAST</name>
<dbReference type="Pfam" id="PF07244">
    <property type="entry name" value="POTRA"/>
    <property type="match status" value="4"/>
</dbReference>